<accession>A0A1T4M422</accession>
<dbReference type="InterPro" id="IPR029044">
    <property type="entry name" value="Nucleotide-diphossugar_trans"/>
</dbReference>
<dbReference type="PANTHER" id="PTHR22916:SF51">
    <property type="entry name" value="GLYCOSYLTRANSFERASE EPSH-RELATED"/>
    <property type="match status" value="1"/>
</dbReference>
<dbReference type="InterPro" id="IPR001173">
    <property type="entry name" value="Glyco_trans_2-like"/>
</dbReference>
<sequence>MSPIISVIIPAYNVAKHLNKCLDSVVSQTLRDIEIILIDDGSTDDTPRLCDEWAQKDERIRVVHQSNVGLAETRNRGVALATAPFVGFVDSDDWIEPDMYQRLYEAHLRYDADLVVCNFHMDFVEEGTTELMHHKPSGLYPKAEALFRLMMEKGLDCYSWNKLYRRSLFDGVIYPKGRWMEDHATTYKLYFNAERIAYIETPLYHYIRHGGSFTMSSSVLKEADYFQAILERRVFFLEHPFFSPREMALFRIKGAQRTISSIKVLDEITKPDEALDLKEEMTTFVRNTFSVCRKPSFWKRRTRLAVNLNKLYAYLRYWS</sequence>
<dbReference type="CDD" id="cd00761">
    <property type="entry name" value="Glyco_tranf_GTA_type"/>
    <property type="match status" value="1"/>
</dbReference>
<evidence type="ECO:0000313" key="4">
    <source>
        <dbReference type="EMBL" id="SJZ61528.1"/>
    </source>
</evidence>
<dbReference type="RefSeq" id="WP_025838116.1">
    <property type="nucleotide sequence ID" value="NZ_FUWL01000010.1"/>
</dbReference>
<evidence type="ECO:0000313" key="5">
    <source>
        <dbReference type="Proteomes" id="UP000189956"/>
    </source>
</evidence>
<keyword evidence="1" id="KW-0328">Glycosyltransferase</keyword>
<evidence type="ECO:0000256" key="2">
    <source>
        <dbReference type="ARBA" id="ARBA00022679"/>
    </source>
</evidence>
<dbReference type="SUPFAM" id="SSF53448">
    <property type="entry name" value="Nucleotide-diphospho-sugar transferases"/>
    <property type="match status" value="1"/>
</dbReference>
<dbReference type="PANTHER" id="PTHR22916">
    <property type="entry name" value="GLYCOSYLTRANSFERASE"/>
    <property type="match status" value="1"/>
</dbReference>
<name>A0A1T4M422_PORCN</name>
<feature type="domain" description="Glycosyltransferase 2-like" evidence="3">
    <location>
        <begin position="6"/>
        <end position="170"/>
    </location>
</feature>
<evidence type="ECO:0000256" key="1">
    <source>
        <dbReference type="ARBA" id="ARBA00022676"/>
    </source>
</evidence>
<dbReference type="GO" id="GO:0016758">
    <property type="term" value="F:hexosyltransferase activity"/>
    <property type="evidence" value="ECO:0007669"/>
    <property type="project" value="UniProtKB-ARBA"/>
</dbReference>
<dbReference type="AlphaFoldDB" id="A0A1T4M422"/>
<dbReference type="EMBL" id="FUWL01000010">
    <property type="protein sequence ID" value="SJZ61528.1"/>
    <property type="molecule type" value="Genomic_DNA"/>
</dbReference>
<dbReference type="Gene3D" id="3.90.550.10">
    <property type="entry name" value="Spore Coat Polysaccharide Biosynthesis Protein SpsA, Chain A"/>
    <property type="match status" value="1"/>
</dbReference>
<dbReference type="Proteomes" id="UP000189956">
    <property type="component" value="Unassembled WGS sequence"/>
</dbReference>
<evidence type="ECO:0000259" key="3">
    <source>
        <dbReference type="Pfam" id="PF00535"/>
    </source>
</evidence>
<reference evidence="4 5" key="1">
    <citation type="submission" date="2017-02" db="EMBL/GenBank/DDBJ databases">
        <authorList>
            <person name="Peterson S.W."/>
        </authorList>
    </citation>
    <scope>NUCLEOTIDE SEQUENCE [LARGE SCALE GENOMIC DNA]</scope>
    <source>
        <strain evidence="4 5">ATCC 700135</strain>
    </source>
</reference>
<protein>
    <submittedName>
        <fullName evidence="4">Glycosyltransferase involved in cell wall bisynthesis</fullName>
    </submittedName>
</protein>
<dbReference type="Pfam" id="PF00535">
    <property type="entry name" value="Glycos_transf_2"/>
    <property type="match status" value="1"/>
</dbReference>
<organism evidence="4 5">
    <name type="scientific">Porphyromonas cangingivalis</name>
    <dbReference type="NCBI Taxonomy" id="36874"/>
    <lineage>
        <taxon>Bacteria</taxon>
        <taxon>Pseudomonadati</taxon>
        <taxon>Bacteroidota</taxon>
        <taxon>Bacteroidia</taxon>
        <taxon>Bacteroidales</taxon>
        <taxon>Porphyromonadaceae</taxon>
        <taxon>Porphyromonas</taxon>
    </lineage>
</organism>
<proteinExistence type="predicted"/>
<keyword evidence="2 4" id="KW-0808">Transferase</keyword>
<gene>
    <name evidence="4" type="ORF">SAMN02745205_01381</name>
</gene>